<reference evidence="1" key="1">
    <citation type="submission" date="2023-05" db="EMBL/GenBank/DDBJ databases">
        <authorList>
            <consortium name="ELIXIR-Norway"/>
        </authorList>
    </citation>
    <scope>NUCLEOTIDE SEQUENCE</scope>
</reference>
<protein>
    <submittedName>
        <fullName evidence="1">Uncharacterized protein</fullName>
    </submittedName>
</protein>
<sequence length="223" mass="25045">MERAGPALKTPPRDHRQFFSWKQGRFNHRGPRSRSPVTWLLQNLRPLTLLEKENEKCDRCSISLRPSQPPLPCNLEALLLTNSRVLKSGENPPSPPNGPGEPWLGAAVLRAPYLVLRLQIPYPRPPTALAAILIANRFPWTPAVPGLHQGADGSRAEQQEPRALWLTRVQSGRLRPQTVAEINAAAGVFIVSVMVLNISNSKGRLRRKNRFRSCTERQVELKK</sequence>
<proteinExistence type="predicted"/>
<accession>A0ACB0EN02</accession>
<dbReference type="Proteomes" id="UP001162501">
    <property type="component" value="Chromosome 23"/>
</dbReference>
<dbReference type="EMBL" id="OX596107">
    <property type="protein sequence ID" value="CAI9702037.1"/>
    <property type="molecule type" value="Genomic_DNA"/>
</dbReference>
<name>A0ACB0EN02_RANTA</name>
<evidence type="ECO:0000313" key="1">
    <source>
        <dbReference type="EMBL" id="CAI9702037.1"/>
    </source>
</evidence>
<gene>
    <name evidence="1" type="ORF">MRATA1EN3_LOCUS13250</name>
</gene>
<organism evidence="1 2">
    <name type="scientific">Rangifer tarandus platyrhynchus</name>
    <name type="common">Svalbard reindeer</name>
    <dbReference type="NCBI Taxonomy" id="3082113"/>
    <lineage>
        <taxon>Eukaryota</taxon>
        <taxon>Metazoa</taxon>
        <taxon>Chordata</taxon>
        <taxon>Craniata</taxon>
        <taxon>Vertebrata</taxon>
        <taxon>Euteleostomi</taxon>
        <taxon>Mammalia</taxon>
        <taxon>Eutheria</taxon>
        <taxon>Laurasiatheria</taxon>
        <taxon>Artiodactyla</taxon>
        <taxon>Ruminantia</taxon>
        <taxon>Pecora</taxon>
        <taxon>Cervidae</taxon>
        <taxon>Odocoileinae</taxon>
        <taxon>Rangifer</taxon>
    </lineage>
</organism>
<evidence type="ECO:0000313" key="2">
    <source>
        <dbReference type="Proteomes" id="UP001162501"/>
    </source>
</evidence>